<protein>
    <submittedName>
        <fullName evidence="2 3">Uncharacterized protein</fullName>
    </submittedName>
</protein>
<reference evidence="2 3" key="2">
    <citation type="submission" date="2023-11" db="UniProtKB">
        <authorList>
            <consortium name="WormBaseParasite"/>
        </authorList>
    </citation>
    <scope>IDENTIFICATION</scope>
</reference>
<evidence type="ECO:0000313" key="3">
    <source>
        <dbReference type="WBParaSite" id="TREG1_89240.2"/>
    </source>
</evidence>
<evidence type="ECO:0000313" key="1">
    <source>
        <dbReference type="Proteomes" id="UP000050795"/>
    </source>
</evidence>
<dbReference type="WBParaSite" id="TREG1_89240.2">
    <property type="protein sequence ID" value="TREG1_89240.2"/>
    <property type="gene ID" value="TREG1_89240"/>
</dbReference>
<proteinExistence type="predicted"/>
<name>A0AA85KL14_TRIRE</name>
<dbReference type="WBParaSite" id="TREG1_89240.1">
    <property type="protein sequence ID" value="TREG1_89240.1"/>
    <property type="gene ID" value="TREG1_89240"/>
</dbReference>
<accession>A0AA85KL14</accession>
<dbReference type="Proteomes" id="UP000050795">
    <property type="component" value="Unassembled WGS sequence"/>
</dbReference>
<reference evidence="1" key="1">
    <citation type="submission" date="2022-06" db="EMBL/GenBank/DDBJ databases">
        <authorList>
            <person name="Berger JAMES D."/>
            <person name="Berger JAMES D."/>
        </authorList>
    </citation>
    <scope>NUCLEOTIDE SEQUENCE [LARGE SCALE GENOMIC DNA]</scope>
</reference>
<sequence>MILKSSNDQQKVKTVKYCLECLAASVMLWSVLRKANLFIDNCMTKSLSTENSQPFLLCRLIHLLTKNYDCVIKLWVYPTTNICYTGRKKKISAHEMV</sequence>
<keyword evidence="1" id="KW-1185">Reference proteome</keyword>
<evidence type="ECO:0000313" key="2">
    <source>
        <dbReference type="WBParaSite" id="TREG1_89240.1"/>
    </source>
</evidence>
<dbReference type="AlphaFoldDB" id="A0AA85KL14"/>
<organism evidence="1 3">
    <name type="scientific">Trichobilharzia regenti</name>
    <name type="common">Nasal bird schistosome</name>
    <dbReference type="NCBI Taxonomy" id="157069"/>
    <lineage>
        <taxon>Eukaryota</taxon>
        <taxon>Metazoa</taxon>
        <taxon>Spiralia</taxon>
        <taxon>Lophotrochozoa</taxon>
        <taxon>Platyhelminthes</taxon>
        <taxon>Trematoda</taxon>
        <taxon>Digenea</taxon>
        <taxon>Strigeidida</taxon>
        <taxon>Schistosomatoidea</taxon>
        <taxon>Schistosomatidae</taxon>
        <taxon>Trichobilharzia</taxon>
    </lineage>
</organism>